<evidence type="ECO:0000313" key="2">
    <source>
        <dbReference type="Proteomes" id="UP000324632"/>
    </source>
</evidence>
<sequence length="178" mass="20276">MLKWRTGDEEANSFDLAVVSMLVEKEEPPMLQNRAPSPKIFHRLTLCLIFVHHVFEHLLTLNLKPLMCAAGVHERVFPCVLSLTHTHTRTHTGTCRPGHTDRGWESERVIEREHIAAEMQQKVFQGDHICIKQELDDEEAWLIYSCICGASDKASRRAACLQTNQLKCVHMSATVFAC</sequence>
<evidence type="ECO:0000313" key="1">
    <source>
        <dbReference type="EMBL" id="KAA0725208.1"/>
    </source>
</evidence>
<keyword evidence="2" id="KW-1185">Reference proteome</keyword>
<protein>
    <submittedName>
        <fullName evidence="1">Uncharacterized protein</fullName>
    </submittedName>
</protein>
<accession>A0A5A9PTR3</accession>
<comment type="caution">
    <text evidence="1">The sequence shown here is derived from an EMBL/GenBank/DDBJ whole genome shotgun (WGS) entry which is preliminary data.</text>
</comment>
<proteinExistence type="predicted"/>
<name>A0A5A9PTR3_9TELE</name>
<dbReference type="Proteomes" id="UP000324632">
    <property type="component" value="Chromosome 1"/>
</dbReference>
<dbReference type="AlphaFoldDB" id="A0A5A9PTR3"/>
<organism evidence="1 2">
    <name type="scientific">Triplophysa tibetana</name>
    <dbReference type="NCBI Taxonomy" id="1572043"/>
    <lineage>
        <taxon>Eukaryota</taxon>
        <taxon>Metazoa</taxon>
        <taxon>Chordata</taxon>
        <taxon>Craniata</taxon>
        <taxon>Vertebrata</taxon>
        <taxon>Euteleostomi</taxon>
        <taxon>Actinopterygii</taxon>
        <taxon>Neopterygii</taxon>
        <taxon>Teleostei</taxon>
        <taxon>Ostariophysi</taxon>
        <taxon>Cypriniformes</taxon>
        <taxon>Nemacheilidae</taxon>
        <taxon>Triplophysa</taxon>
    </lineage>
</organism>
<reference evidence="1 2" key="1">
    <citation type="journal article" date="2019" name="Mol. Ecol. Resour.">
        <title>Chromosome-level genome assembly of Triplophysa tibetana, a fish adapted to the harsh high-altitude environment of the Tibetan Plateau.</title>
        <authorList>
            <person name="Yang X."/>
            <person name="Liu H."/>
            <person name="Ma Z."/>
            <person name="Zou Y."/>
            <person name="Zou M."/>
            <person name="Mao Y."/>
            <person name="Li X."/>
            <person name="Wang H."/>
            <person name="Chen T."/>
            <person name="Wang W."/>
            <person name="Yang R."/>
        </authorList>
    </citation>
    <scope>NUCLEOTIDE SEQUENCE [LARGE SCALE GENOMIC DNA]</scope>
    <source>
        <strain evidence="1">TTIB1903HZAU</strain>
        <tissue evidence="1">Muscle</tissue>
    </source>
</reference>
<dbReference type="EMBL" id="SOYY01000001">
    <property type="protein sequence ID" value="KAA0725208.1"/>
    <property type="molecule type" value="Genomic_DNA"/>
</dbReference>
<gene>
    <name evidence="1" type="ORF">E1301_Tti005920</name>
</gene>